<protein>
    <recommendedName>
        <fullName evidence="10">Protein kinase domain-containing protein</fullName>
    </recommendedName>
</protein>
<dbReference type="GO" id="GO:0030553">
    <property type="term" value="F:cGMP binding"/>
    <property type="evidence" value="ECO:0007669"/>
    <property type="project" value="UniProtKB-KW"/>
</dbReference>
<dbReference type="AlphaFoldDB" id="A0A540M9L0"/>
<dbReference type="PROSITE" id="PS50042">
    <property type="entry name" value="CNMP_BINDING_3"/>
    <property type="match status" value="2"/>
</dbReference>
<dbReference type="SUPFAM" id="SSF56112">
    <property type="entry name" value="Protein kinase-like (PK-like)"/>
    <property type="match status" value="1"/>
</dbReference>
<dbReference type="STRING" id="106549.A0A540M9L0"/>
<keyword evidence="1" id="KW-0140">cGMP</keyword>
<dbReference type="InterPro" id="IPR018490">
    <property type="entry name" value="cNMP-bd_dom_sf"/>
</dbReference>
<dbReference type="GO" id="GO:0004672">
    <property type="term" value="F:protein kinase activity"/>
    <property type="evidence" value="ECO:0007669"/>
    <property type="project" value="InterPro"/>
</dbReference>
<feature type="domain" description="Protein kinase" evidence="6">
    <location>
        <begin position="486"/>
        <end position="753"/>
    </location>
</feature>
<dbReference type="Gene3D" id="2.60.120.10">
    <property type="entry name" value="Jelly Rolls"/>
    <property type="match status" value="2"/>
</dbReference>
<evidence type="ECO:0000256" key="2">
    <source>
        <dbReference type="ARBA" id="ARBA00022992"/>
    </source>
</evidence>
<evidence type="ECO:0000259" key="6">
    <source>
        <dbReference type="PROSITE" id="PS50011"/>
    </source>
</evidence>
<keyword evidence="9" id="KW-1185">Reference proteome</keyword>
<dbReference type="InterPro" id="IPR000595">
    <property type="entry name" value="cNMP-bd_dom"/>
</dbReference>
<dbReference type="PANTHER" id="PTHR45651">
    <property type="entry name" value="CYCLIC NUCLEOTIDE-GATED ION CHANNEL 15-RELATED-RELATED"/>
    <property type="match status" value="1"/>
</dbReference>
<dbReference type="SMART" id="SM00220">
    <property type="entry name" value="S_TKc"/>
    <property type="match status" value="1"/>
</dbReference>
<name>A0A540M9L0_MALBA</name>
<dbReference type="SUPFAM" id="SSF51206">
    <property type="entry name" value="cAMP-binding domain-like"/>
    <property type="match status" value="2"/>
</dbReference>
<evidence type="ECO:0000313" key="9">
    <source>
        <dbReference type="Proteomes" id="UP000315295"/>
    </source>
</evidence>
<dbReference type="CDD" id="cd00038">
    <property type="entry name" value="CAP_ED"/>
    <property type="match status" value="1"/>
</dbReference>
<dbReference type="PROSITE" id="PS00108">
    <property type="entry name" value="PROTEIN_KINASE_ST"/>
    <property type="match status" value="1"/>
</dbReference>
<keyword evidence="3" id="KW-0406">Ion transport</keyword>
<proteinExistence type="predicted"/>
<dbReference type="InterPro" id="IPR008271">
    <property type="entry name" value="Ser/Thr_kinase_AS"/>
</dbReference>
<keyword evidence="5" id="KW-1133">Transmembrane helix</keyword>
<evidence type="ECO:0000259" key="7">
    <source>
        <dbReference type="PROSITE" id="PS50042"/>
    </source>
</evidence>
<keyword evidence="5" id="KW-0472">Membrane</keyword>
<dbReference type="EMBL" id="VIEB01000321">
    <property type="protein sequence ID" value="TQD95242.1"/>
    <property type="molecule type" value="Genomic_DNA"/>
</dbReference>
<keyword evidence="3" id="KW-0813">Transport</keyword>
<feature type="transmembrane region" description="Helical" evidence="5">
    <location>
        <begin position="110"/>
        <end position="130"/>
    </location>
</feature>
<dbReference type="Gene3D" id="3.30.200.20">
    <property type="entry name" value="Phosphorylase Kinase, domain 1"/>
    <property type="match status" value="1"/>
</dbReference>
<evidence type="ECO:0000313" key="8">
    <source>
        <dbReference type="EMBL" id="TQD95242.1"/>
    </source>
</evidence>
<dbReference type="InterPro" id="IPR000719">
    <property type="entry name" value="Prot_kinase_dom"/>
</dbReference>
<feature type="transmembrane region" description="Helical" evidence="5">
    <location>
        <begin position="58"/>
        <end position="79"/>
    </location>
</feature>
<dbReference type="InterPro" id="IPR011009">
    <property type="entry name" value="Kinase-like_dom_sf"/>
</dbReference>
<accession>A0A540M9L0</accession>
<dbReference type="Gene3D" id="1.10.510.10">
    <property type="entry name" value="Transferase(Phosphotransferase) domain 1"/>
    <property type="match status" value="1"/>
</dbReference>
<evidence type="ECO:0000256" key="3">
    <source>
        <dbReference type="ARBA" id="ARBA00023286"/>
    </source>
</evidence>
<dbReference type="PROSITE" id="PS50011">
    <property type="entry name" value="PROTEIN_KINASE_DOM"/>
    <property type="match status" value="1"/>
</dbReference>
<keyword evidence="2" id="KW-0142">cGMP-binding</keyword>
<evidence type="ECO:0008006" key="10">
    <source>
        <dbReference type="Google" id="ProtNLM"/>
    </source>
</evidence>
<keyword evidence="5" id="KW-0812">Transmembrane</keyword>
<evidence type="ECO:0000256" key="5">
    <source>
        <dbReference type="SAM" id="Phobius"/>
    </source>
</evidence>
<dbReference type="PANTHER" id="PTHR45651:SF68">
    <property type="entry name" value="ION TRANSPORT DOMAIN-CONTAINING PROTEIN"/>
    <property type="match status" value="1"/>
</dbReference>
<keyword evidence="3" id="KW-1071">Ligand-gated ion channel</keyword>
<sequence>MWYFFAIQRMMICWHAACRKDDGCDNRIFSCHDHHAFRNTTILNDLCSVSVDPSDTMLFDFGIFAIVLQSGIVGSTNYFQKFLKCFWWGLQNLSSLGSNLETSIDGWENLFTVFISIIGLLMFLYLIGNLQMYMQFKTSRTENLKHKMKMKRKRKEKSREIDLLLFKNGISTRRIKDMKLQIMEKVQEGIEAYMDTKWDNVIPLLPSEIQSVMRKSLSMTMLKEVQMLKGMDEGVLQKLHQQLEPVKYTDEKDPNIIQKGQPLDKMLFIVDGHVSIENSQRGPGGLCGEELLRWPFYASFPHKKPLAAESVKAVGVVEALALKACILENMRAFQNMEESVLKEICRNLQPMYYDTEGNVIKHGDPIQMFYIMDGTIGHKGWEKNAGEFYGEELLVWPFMISFPNTEPKAAESLFALTDVEALVLTAKDMKKVASEFRKHFIKNYGRLAKNLVNYVSLVGTTPWSSSSEAVVKFFTEEELKEATENYTCYNYANEGGYGTVYEATLHGRRVAIKTCNSTTDDQYIQSQRLVQEAFVLSQIRHKNVVRLLGCCLEAKWPIMVYHRTYSSTLFNHMHINEPKLSLELRLNIAAESARALAYLHFRSVIHRDVKTANILIDNATYTARVSGFGASRLLHEDELSTLPVTSEYLDPEYLKSVLTAKSDDVYSFGVVLVELLKCQQAVSSDRPERSLANVFVCSVQEDHLDQILDGNVIKDKLTSETAKEVSELAVRCLSSREKERPSMEEVAEELEGLANYYTVESKTGFSPPRS</sequence>
<evidence type="ECO:0000256" key="4">
    <source>
        <dbReference type="ARBA" id="ARBA00023303"/>
    </source>
</evidence>
<dbReference type="GO" id="GO:0016020">
    <property type="term" value="C:membrane"/>
    <property type="evidence" value="ECO:0007669"/>
    <property type="project" value="UniProtKB-SubCell"/>
</dbReference>
<dbReference type="GO" id="GO:0005524">
    <property type="term" value="F:ATP binding"/>
    <property type="evidence" value="ECO:0007669"/>
    <property type="project" value="InterPro"/>
</dbReference>
<keyword evidence="4" id="KW-0407">Ion channel</keyword>
<dbReference type="InterPro" id="IPR014710">
    <property type="entry name" value="RmlC-like_jellyroll"/>
</dbReference>
<gene>
    <name evidence="8" type="ORF">C1H46_019164</name>
</gene>
<organism evidence="8 9">
    <name type="scientific">Malus baccata</name>
    <name type="common">Siberian crab apple</name>
    <name type="synonym">Pyrus baccata</name>
    <dbReference type="NCBI Taxonomy" id="106549"/>
    <lineage>
        <taxon>Eukaryota</taxon>
        <taxon>Viridiplantae</taxon>
        <taxon>Streptophyta</taxon>
        <taxon>Embryophyta</taxon>
        <taxon>Tracheophyta</taxon>
        <taxon>Spermatophyta</taxon>
        <taxon>Magnoliopsida</taxon>
        <taxon>eudicotyledons</taxon>
        <taxon>Gunneridae</taxon>
        <taxon>Pentapetalae</taxon>
        <taxon>rosids</taxon>
        <taxon>fabids</taxon>
        <taxon>Rosales</taxon>
        <taxon>Rosaceae</taxon>
        <taxon>Amygdaloideae</taxon>
        <taxon>Maleae</taxon>
        <taxon>Malus</taxon>
    </lineage>
</organism>
<dbReference type="SUPFAM" id="SSF81324">
    <property type="entry name" value="Voltage-gated potassium channels"/>
    <property type="match status" value="1"/>
</dbReference>
<comment type="caution">
    <text evidence="8">The sequence shown here is derived from an EMBL/GenBank/DDBJ whole genome shotgun (WGS) entry which is preliminary data.</text>
</comment>
<dbReference type="Proteomes" id="UP000315295">
    <property type="component" value="Unassembled WGS sequence"/>
</dbReference>
<keyword evidence="2" id="KW-0547">Nucleotide-binding</keyword>
<dbReference type="GO" id="GO:0034220">
    <property type="term" value="P:monoatomic ion transmembrane transport"/>
    <property type="evidence" value="ECO:0007669"/>
    <property type="project" value="UniProtKB-KW"/>
</dbReference>
<feature type="domain" description="Cyclic nucleotide-binding" evidence="7">
    <location>
        <begin position="332"/>
        <end position="372"/>
    </location>
</feature>
<reference evidence="8 9" key="1">
    <citation type="journal article" date="2019" name="G3 (Bethesda)">
        <title>Sequencing of a Wild Apple (Malus baccata) Genome Unravels the Differences Between Cultivated and Wild Apple Species Regarding Disease Resistance and Cold Tolerance.</title>
        <authorList>
            <person name="Chen X."/>
        </authorList>
    </citation>
    <scope>NUCLEOTIDE SEQUENCE [LARGE SCALE GENOMIC DNA]</scope>
    <source>
        <strain evidence="9">cv. Shandingzi</strain>
        <tissue evidence="8">Leaves</tissue>
    </source>
</reference>
<evidence type="ECO:0000256" key="1">
    <source>
        <dbReference type="ARBA" id="ARBA00022535"/>
    </source>
</evidence>
<feature type="domain" description="Cyclic nucleotide-binding" evidence="7">
    <location>
        <begin position="227"/>
        <end position="276"/>
    </location>
</feature>
<dbReference type="Gene3D" id="1.10.287.70">
    <property type="match status" value="1"/>
</dbReference>
<dbReference type="Pfam" id="PF00069">
    <property type="entry name" value="Pkinase"/>
    <property type="match status" value="1"/>
</dbReference>